<evidence type="ECO:0000313" key="14">
    <source>
        <dbReference type="Ensembl" id="ENSVKKP00000001554.1"/>
    </source>
</evidence>
<dbReference type="GO" id="GO:0004930">
    <property type="term" value="F:G protein-coupled receptor activity"/>
    <property type="evidence" value="ECO:0007669"/>
    <property type="project" value="InterPro"/>
</dbReference>
<organism evidence="14 15">
    <name type="scientific">Varanus komodoensis</name>
    <name type="common">Komodo dragon</name>
    <dbReference type="NCBI Taxonomy" id="61221"/>
    <lineage>
        <taxon>Eukaryota</taxon>
        <taxon>Metazoa</taxon>
        <taxon>Chordata</taxon>
        <taxon>Craniata</taxon>
        <taxon>Vertebrata</taxon>
        <taxon>Euteleostomi</taxon>
        <taxon>Lepidosauria</taxon>
        <taxon>Squamata</taxon>
        <taxon>Bifurcata</taxon>
        <taxon>Unidentata</taxon>
        <taxon>Episquamata</taxon>
        <taxon>Toxicofera</taxon>
        <taxon>Anguimorpha</taxon>
        <taxon>Paleoanguimorpha</taxon>
        <taxon>Varanoidea</taxon>
        <taxon>Varanidae</taxon>
        <taxon>Varanus</taxon>
    </lineage>
</organism>
<keyword evidence="2 11" id="KW-0812">Transmembrane</keyword>
<name>A0A8D2ILZ0_VARKO</name>
<evidence type="ECO:0000256" key="5">
    <source>
        <dbReference type="ARBA" id="ARBA00022837"/>
    </source>
</evidence>
<dbReference type="Pfam" id="PF00002">
    <property type="entry name" value="7tm_2"/>
    <property type="match status" value="1"/>
</dbReference>
<feature type="transmembrane region" description="Helical" evidence="11">
    <location>
        <begin position="508"/>
        <end position="531"/>
    </location>
</feature>
<evidence type="ECO:0000256" key="4">
    <source>
        <dbReference type="ARBA" id="ARBA00022737"/>
    </source>
</evidence>
<reference evidence="14" key="2">
    <citation type="submission" date="2025-09" db="UniProtKB">
        <authorList>
            <consortium name="Ensembl"/>
        </authorList>
    </citation>
    <scope>IDENTIFICATION</scope>
</reference>
<dbReference type="PRINTS" id="PR00249">
    <property type="entry name" value="GPCRSECRETIN"/>
</dbReference>
<evidence type="ECO:0000256" key="6">
    <source>
        <dbReference type="ARBA" id="ARBA00022889"/>
    </source>
</evidence>
<keyword evidence="6" id="KW-0130">Cell adhesion</keyword>
<feature type="transmembrane region" description="Helical" evidence="11">
    <location>
        <begin position="298"/>
        <end position="320"/>
    </location>
</feature>
<dbReference type="Ensembl" id="ENSVKKT00000001608.1">
    <property type="protein sequence ID" value="ENSVKKP00000001554.1"/>
    <property type="gene ID" value="ENSVKKG00000001285.1"/>
</dbReference>
<keyword evidence="7 11" id="KW-1133">Transmembrane helix</keyword>
<keyword evidence="8 11" id="KW-0472">Membrane</keyword>
<reference evidence="14" key="1">
    <citation type="submission" date="2025-08" db="UniProtKB">
        <authorList>
            <consortium name="Ensembl"/>
        </authorList>
    </citation>
    <scope>IDENTIFICATION</scope>
</reference>
<dbReference type="GO" id="GO:0007189">
    <property type="term" value="P:adenylate cyclase-activating G protein-coupled receptor signaling pathway"/>
    <property type="evidence" value="ECO:0007669"/>
    <property type="project" value="TreeGrafter"/>
</dbReference>
<dbReference type="GO" id="GO:0005886">
    <property type="term" value="C:plasma membrane"/>
    <property type="evidence" value="ECO:0007669"/>
    <property type="project" value="TreeGrafter"/>
</dbReference>
<dbReference type="InterPro" id="IPR046338">
    <property type="entry name" value="GAIN_dom_sf"/>
</dbReference>
<dbReference type="PROSITE" id="PS00650">
    <property type="entry name" value="G_PROTEIN_RECEP_F2_2"/>
    <property type="match status" value="1"/>
</dbReference>
<keyword evidence="4" id="KW-0677">Repeat</keyword>
<comment type="subcellular location">
    <subcellularLocation>
        <location evidence="1">Membrane</location>
        <topology evidence="1">Multi-pass membrane protein</topology>
    </subcellularLocation>
</comment>
<dbReference type="InterPro" id="IPR017983">
    <property type="entry name" value="GPCR_2_secretin-like_CS"/>
</dbReference>
<feature type="transmembrane region" description="Helical" evidence="11">
    <location>
        <begin position="327"/>
        <end position="345"/>
    </location>
</feature>
<feature type="transmembrane region" description="Helical" evidence="11">
    <location>
        <begin position="351"/>
        <end position="375"/>
    </location>
</feature>
<sequence>MQLGRAGLTQWIPVPSSHPGPLHLHPWSFGGIVFQDRFCKLATELSGLCTSEVRNQSLDSLNGMQTLMDMLGEIVVYLEDMDKTQRHRRATQLMQMAESLLRFLVVHLPKNSTIFGSSRDIDLSIEIRTNRSESLARLSQNETRMEVDWSAVNKTGKDFNMVGLLTYKNLKSVLTEAEVKGKEWEEVAKSKRAVKPSYRVLSRVASAFVNHNETMSLSTPVTFSFTHPKPNSDPDVKVICAFWEPLNGTGRWSEEGCRRLNSSTSTTTFCQCDHMTSFAVLMAFYDVQDKGLLIITKIGLVVSLICLFLAILTFLFCRVIRGIRTSIHLHLCLALFAGNVTFLMGAGNPSNMIACAIVAGLLHYFFLSVFCWMLLEGVELYLMVVQVFRTHCLKHWHIFLVGYGLPAVVVGISAAANSEGYGGKNCWLARERGFLWSFLAPVAFIIVVNAIVFVITIWKLSEKFADINPDMNRLKKQRVLTITAIAQLCILGLTWVFGLFQFSNCTLVMSYIFTIFNSLQGLFIFILHCLLKQQVRDEYYRWFCKGGFGKVHGSDKYSDFTSIAGSNTLRANKSSSESGV</sequence>
<dbReference type="InterPro" id="IPR017981">
    <property type="entry name" value="GPCR_2-like_7TM"/>
</dbReference>
<protein>
    <submittedName>
        <fullName evidence="14">Adhesion G protein-coupled receptor E5</fullName>
    </submittedName>
</protein>
<feature type="domain" description="G-protein coupled receptors family 2 profile 2" evidence="13">
    <location>
        <begin position="292"/>
        <end position="532"/>
    </location>
</feature>
<dbReference type="SUPFAM" id="SSF81321">
    <property type="entry name" value="Family A G protein-coupled receptor-like"/>
    <property type="match status" value="1"/>
</dbReference>
<evidence type="ECO:0000256" key="7">
    <source>
        <dbReference type="ARBA" id="ARBA00022989"/>
    </source>
</evidence>
<dbReference type="GO" id="GO:0007166">
    <property type="term" value="P:cell surface receptor signaling pathway"/>
    <property type="evidence" value="ECO:0007669"/>
    <property type="project" value="InterPro"/>
</dbReference>
<keyword evidence="5" id="KW-0106">Calcium</keyword>
<feature type="transmembrane region" description="Helical" evidence="11">
    <location>
        <begin position="479"/>
        <end position="502"/>
    </location>
</feature>
<evidence type="ECO:0000256" key="11">
    <source>
        <dbReference type="SAM" id="Phobius"/>
    </source>
</evidence>
<keyword evidence="3" id="KW-0732">Signal</keyword>
<dbReference type="PROSITE" id="PS50221">
    <property type="entry name" value="GAIN_B"/>
    <property type="match status" value="1"/>
</dbReference>
<evidence type="ECO:0000256" key="9">
    <source>
        <dbReference type="ARBA" id="ARBA00023157"/>
    </source>
</evidence>
<dbReference type="PANTHER" id="PTHR12011">
    <property type="entry name" value="ADHESION G-PROTEIN COUPLED RECEPTOR"/>
    <property type="match status" value="1"/>
</dbReference>
<dbReference type="OMA" id="FNTAIFC"/>
<dbReference type="Proteomes" id="UP000694545">
    <property type="component" value="Unplaced"/>
</dbReference>
<accession>A0A8D2ILZ0</accession>
<evidence type="ECO:0000256" key="8">
    <source>
        <dbReference type="ARBA" id="ARBA00023136"/>
    </source>
</evidence>
<dbReference type="InterPro" id="IPR000203">
    <property type="entry name" value="GPS"/>
</dbReference>
<dbReference type="PROSITE" id="PS50261">
    <property type="entry name" value="G_PROTEIN_RECEP_F2_4"/>
    <property type="match status" value="1"/>
</dbReference>
<dbReference type="FunFam" id="1.20.1070.10:FF:000136">
    <property type="entry name" value="Adhesion G protein-coupled receptor E5"/>
    <property type="match status" value="1"/>
</dbReference>
<keyword evidence="10" id="KW-0325">Glycoprotein</keyword>
<dbReference type="PRINTS" id="PR01278">
    <property type="entry name" value="CD97PROTEIN"/>
</dbReference>
<dbReference type="PANTHER" id="PTHR12011:SF348">
    <property type="entry name" value="ADHESION G PROTEIN-COUPLED RECEPTOR E5"/>
    <property type="match status" value="1"/>
</dbReference>
<dbReference type="InterPro" id="IPR057244">
    <property type="entry name" value="GAIN_B"/>
</dbReference>
<feature type="transmembrane region" description="Helical" evidence="11">
    <location>
        <begin position="396"/>
        <end position="416"/>
    </location>
</feature>
<feature type="transmembrane region" description="Helical" evidence="11">
    <location>
        <begin position="436"/>
        <end position="458"/>
    </location>
</feature>
<evidence type="ECO:0000256" key="10">
    <source>
        <dbReference type="ARBA" id="ARBA00023180"/>
    </source>
</evidence>
<dbReference type="Gene3D" id="1.20.1070.10">
    <property type="entry name" value="Rhodopsin 7-helix transmembrane proteins"/>
    <property type="match status" value="1"/>
</dbReference>
<evidence type="ECO:0000259" key="13">
    <source>
        <dbReference type="PROSITE" id="PS50261"/>
    </source>
</evidence>
<keyword evidence="9" id="KW-1015">Disulfide bond</keyword>
<evidence type="ECO:0000259" key="12">
    <source>
        <dbReference type="PROSITE" id="PS50221"/>
    </source>
</evidence>
<dbReference type="SMART" id="SM00303">
    <property type="entry name" value="GPS"/>
    <property type="match status" value="1"/>
</dbReference>
<keyword evidence="15" id="KW-1185">Reference proteome</keyword>
<feature type="domain" description="GAIN-B" evidence="12">
    <location>
        <begin position="111"/>
        <end position="288"/>
    </location>
</feature>
<evidence type="ECO:0000313" key="15">
    <source>
        <dbReference type="Proteomes" id="UP000694545"/>
    </source>
</evidence>
<dbReference type="InterPro" id="IPR003056">
    <property type="entry name" value="GPCR_2_ADGRE2_ADGRE5"/>
</dbReference>
<dbReference type="AlphaFoldDB" id="A0A8D2ILZ0"/>
<dbReference type="Gene3D" id="2.60.220.50">
    <property type="match status" value="1"/>
</dbReference>
<dbReference type="InterPro" id="IPR000832">
    <property type="entry name" value="GPCR_2_secretin-like"/>
</dbReference>
<evidence type="ECO:0000256" key="2">
    <source>
        <dbReference type="ARBA" id="ARBA00022692"/>
    </source>
</evidence>
<dbReference type="Pfam" id="PF01825">
    <property type="entry name" value="GPS"/>
    <property type="match status" value="1"/>
</dbReference>
<evidence type="ECO:0000256" key="3">
    <source>
        <dbReference type="ARBA" id="ARBA00022729"/>
    </source>
</evidence>
<dbReference type="GO" id="GO:0007155">
    <property type="term" value="P:cell adhesion"/>
    <property type="evidence" value="ECO:0007669"/>
    <property type="project" value="UniProtKB-KW"/>
</dbReference>
<proteinExistence type="predicted"/>
<evidence type="ECO:0000256" key="1">
    <source>
        <dbReference type="ARBA" id="ARBA00004141"/>
    </source>
</evidence>